<dbReference type="CDD" id="cd10455">
    <property type="entry name" value="GIY-YIG_SLX1"/>
    <property type="match status" value="1"/>
</dbReference>
<evidence type="ECO:0000256" key="5">
    <source>
        <dbReference type="ARBA" id="ARBA00022771"/>
    </source>
</evidence>
<evidence type="ECO:0000313" key="14">
    <source>
        <dbReference type="Proteomes" id="UP000887567"/>
    </source>
</evidence>
<dbReference type="PANTHER" id="PTHR20208">
    <property type="entry name" value="STRUCTURE-SPECIFIC ENDONUCLEASE SUBUNIT SLX1"/>
    <property type="match status" value="1"/>
</dbReference>
<evidence type="ECO:0000259" key="12">
    <source>
        <dbReference type="PROSITE" id="PS50164"/>
    </source>
</evidence>
<dbReference type="InterPro" id="IPR035901">
    <property type="entry name" value="GIY-YIG_endonuc_sf"/>
</dbReference>
<dbReference type="Pfam" id="PF21202">
    <property type="entry name" value="SLX1_C"/>
    <property type="match status" value="1"/>
</dbReference>
<keyword evidence="6 11" id="KW-0378">Hydrolase</keyword>
<evidence type="ECO:0000256" key="9">
    <source>
        <dbReference type="ARBA" id="ARBA00023204"/>
    </source>
</evidence>
<keyword evidence="7" id="KW-0862">Zinc</keyword>
<comment type="function">
    <text evidence="11">Catalytic subunit of a heterodimeric structure-specific endonuclease that resolves DNA secondary structures generated during DNA repair and recombination. Has endonuclease activity towards branched DNA substrates, introducing single-strand cuts in duplex DNA close to junctions with ss-DNA.</text>
</comment>
<dbReference type="GeneID" id="110252243"/>
<keyword evidence="3 11" id="KW-0255">Endonuclease</keyword>
<evidence type="ECO:0000256" key="2">
    <source>
        <dbReference type="ARBA" id="ARBA00022723"/>
    </source>
</evidence>
<comment type="subcellular location">
    <subcellularLocation>
        <location evidence="11">Nucleus</location>
    </subcellularLocation>
</comment>
<dbReference type="GO" id="GO:0008821">
    <property type="term" value="F:crossover junction DNA endonuclease activity"/>
    <property type="evidence" value="ECO:0007669"/>
    <property type="project" value="TreeGrafter"/>
</dbReference>
<dbReference type="PROSITE" id="PS50164">
    <property type="entry name" value="GIY_YIG"/>
    <property type="match status" value="1"/>
</dbReference>
<dbReference type="InterPro" id="IPR027520">
    <property type="entry name" value="Slx1"/>
</dbReference>
<keyword evidence="5" id="KW-0863">Zinc-finger</keyword>
<evidence type="ECO:0000256" key="7">
    <source>
        <dbReference type="ARBA" id="ARBA00022833"/>
    </source>
</evidence>
<keyword evidence="2" id="KW-0479">Metal-binding</keyword>
<evidence type="ECO:0000256" key="10">
    <source>
        <dbReference type="ARBA" id="ARBA00023242"/>
    </source>
</evidence>
<dbReference type="EC" id="3.1.-.-" evidence="11"/>
<dbReference type="SMART" id="SM00465">
    <property type="entry name" value="GIYc"/>
    <property type="match status" value="1"/>
</dbReference>
<dbReference type="InterPro" id="IPR048749">
    <property type="entry name" value="SLX1_C"/>
</dbReference>
<dbReference type="FunFam" id="3.40.1440.10:FF:000008">
    <property type="entry name" value="Structure-specific endonuclease subunit SLX1 homolog"/>
    <property type="match status" value="1"/>
</dbReference>
<keyword evidence="9 11" id="KW-0234">DNA repair</keyword>
<dbReference type="Gene3D" id="3.40.1440.10">
    <property type="entry name" value="GIY-YIG endonuclease"/>
    <property type="match status" value="1"/>
</dbReference>
<name>A0A913Y4I3_EXADI</name>
<dbReference type="HAMAP" id="MF_03100">
    <property type="entry name" value="Endonuc_su_Slx1"/>
    <property type="match status" value="1"/>
</dbReference>
<dbReference type="GO" id="GO:0008270">
    <property type="term" value="F:zinc ion binding"/>
    <property type="evidence" value="ECO:0007669"/>
    <property type="project" value="UniProtKB-KW"/>
</dbReference>
<dbReference type="GO" id="GO:0017108">
    <property type="term" value="F:5'-flap endonuclease activity"/>
    <property type="evidence" value="ECO:0007669"/>
    <property type="project" value="InterPro"/>
</dbReference>
<comment type="cofactor">
    <cofactor evidence="11">
        <name>a divalent metal cation</name>
        <dbReference type="ChEBI" id="CHEBI:60240"/>
    </cofactor>
</comment>
<evidence type="ECO:0000256" key="6">
    <source>
        <dbReference type="ARBA" id="ARBA00022801"/>
    </source>
</evidence>
<evidence type="ECO:0000313" key="13">
    <source>
        <dbReference type="EnsemblMetazoa" id="XP_020914679.1"/>
    </source>
</evidence>
<dbReference type="OMA" id="HNRGCDF"/>
<keyword evidence="1 11" id="KW-0540">Nuclease</keyword>
<organism evidence="13 14">
    <name type="scientific">Exaiptasia diaphana</name>
    <name type="common">Tropical sea anemone</name>
    <name type="synonym">Aiptasia pulchella</name>
    <dbReference type="NCBI Taxonomy" id="2652724"/>
    <lineage>
        <taxon>Eukaryota</taxon>
        <taxon>Metazoa</taxon>
        <taxon>Cnidaria</taxon>
        <taxon>Anthozoa</taxon>
        <taxon>Hexacorallia</taxon>
        <taxon>Actiniaria</taxon>
        <taxon>Aiptasiidae</taxon>
        <taxon>Exaiptasia</taxon>
    </lineage>
</organism>
<dbReference type="Gene3D" id="3.30.40.10">
    <property type="entry name" value="Zinc/RING finger domain, C3HC4 (zinc finger)"/>
    <property type="match status" value="1"/>
</dbReference>
<evidence type="ECO:0000256" key="4">
    <source>
        <dbReference type="ARBA" id="ARBA00022763"/>
    </source>
</evidence>
<reference evidence="13" key="1">
    <citation type="submission" date="2022-11" db="UniProtKB">
        <authorList>
            <consortium name="EnsemblMetazoa"/>
        </authorList>
    </citation>
    <scope>IDENTIFICATION</scope>
</reference>
<dbReference type="GO" id="GO:0033557">
    <property type="term" value="C:Slx1-Slx4 complex"/>
    <property type="evidence" value="ECO:0007669"/>
    <property type="project" value="UniProtKB-UniRule"/>
</dbReference>
<protein>
    <recommendedName>
        <fullName evidence="11">Structure-specific endonuclease subunit SLX1 homolog</fullName>
        <ecNumber evidence="11">3.1.-.-</ecNumber>
    </recommendedName>
</protein>
<evidence type="ECO:0000256" key="3">
    <source>
        <dbReference type="ARBA" id="ARBA00022759"/>
    </source>
</evidence>
<dbReference type="PANTHER" id="PTHR20208:SF10">
    <property type="entry name" value="STRUCTURE-SPECIFIC ENDONUCLEASE SUBUNIT SLX1"/>
    <property type="match status" value="1"/>
</dbReference>
<dbReference type="OrthoDB" id="24645at2759"/>
<proteinExistence type="inferred from homology"/>
<comment type="caution">
    <text evidence="11">Lacks conserved residue(s) required for the propagation of feature annotation.</text>
</comment>
<dbReference type="InterPro" id="IPR050381">
    <property type="entry name" value="SLX1_endonuclease"/>
</dbReference>
<dbReference type="InterPro" id="IPR013083">
    <property type="entry name" value="Znf_RING/FYVE/PHD"/>
</dbReference>
<keyword evidence="14" id="KW-1185">Reference proteome</keyword>
<dbReference type="InterPro" id="IPR000305">
    <property type="entry name" value="GIY-YIG_endonuc"/>
</dbReference>
<dbReference type="RefSeq" id="XP_020914679.1">
    <property type="nucleotide sequence ID" value="XM_021059020.2"/>
</dbReference>
<feature type="domain" description="GIY-YIG" evidence="12">
    <location>
        <begin position="9"/>
        <end position="94"/>
    </location>
</feature>
<dbReference type="SUPFAM" id="SSF82771">
    <property type="entry name" value="GIY-YIG endonuclease"/>
    <property type="match status" value="1"/>
</dbReference>
<evidence type="ECO:0000256" key="8">
    <source>
        <dbReference type="ARBA" id="ARBA00023172"/>
    </source>
</evidence>
<evidence type="ECO:0000256" key="1">
    <source>
        <dbReference type="ARBA" id="ARBA00022722"/>
    </source>
</evidence>
<dbReference type="Proteomes" id="UP000887567">
    <property type="component" value="Unplaced"/>
</dbReference>
<sequence>MEGVKTAEGFHGVYLLNCVNPRYRGHTYIGYTVNPARRIKQHNGGVDKGGAHKTSRKKPWEMILIVHGFPNDVIALQFEWAWQNPQRTRRLKNMTGPRSKRTKESKVSHCFRILSELLQVGPWNRLSLTIRWLIQDYEIKFDPCRQPPIHMPIAYGPLKTVTSNSKTKNKKTEDDEICVSMYQSKRCCVCSRKMQTQDSTVHCPNQDCTMVVHTICLAKTFIEENHEDGLFVLPLQGKCSSCNLEYLWRDFVKPSETIQENPDLICDDDDDESHWTDVLKKT</sequence>
<dbReference type="AlphaFoldDB" id="A0A913Y4I3"/>
<dbReference type="KEGG" id="epa:110252243"/>
<dbReference type="GO" id="GO:0000724">
    <property type="term" value="P:double-strand break repair via homologous recombination"/>
    <property type="evidence" value="ECO:0007669"/>
    <property type="project" value="TreeGrafter"/>
</dbReference>
<comment type="similarity">
    <text evidence="11">Belongs to the SLX1 family.</text>
</comment>
<accession>A0A913Y4I3</accession>
<keyword evidence="4 11" id="KW-0227">DNA damage</keyword>
<keyword evidence="10 11" id="KW-0539">Nucleus</keyword>
<comment type="subunit">
    <text evidence="11">Forms a heterodimer with a member of the SLX4 family.</text>
</comment>
<dbReference type="Pfam" id="PF01541">
    <property type="entry name" value="GIY-YIG"/>
    <property type="match status" value="1"/>
</dbReference>
<evidence type="ECO:0000256" key="11">
    <source>
        <dbReference type="HAMAP-Rule" id="MF_03100"/>
    </source>
</evidence>
<keyword evidence="8 11" id="KW-0233">DNA recombination</keyword>
<dbReference type="EnsemblMetazoa" id="XM_021059020.2">
    <property type="protein sequence ID" value="XP_020914679.1"/>
    <property type="gene ID" value="LOC110252243"/>
</dbReference>